<gene>
    <name evidence="1" type="ORF">LCL61_25545</name>
</gene>
<reference evidence="1" key="1">
    <citation type="submission" date="2023-10" db="EMBL/GenBank/DDBJ databases">
        <title>Whole genome sequencing of actinobacterial strain Amycolatopsis sp. (BCA-696) identifies the underlying plant growth-promoting genes.</title>
        <authorList>
            <person name="Gandham P."/>
            <person name="Vadla N."/>
            <person name="Saji A."/>
            <person name="Srinivas V."/>
            <person name="Ruperao P."/>
            <person name="Selvanayagam S."/>
            <person name="Saxena R.K."/>
            <person name="Rathore A."/>
            <person name="Gopalakrishnan S."/>
            <person name="Thakur V."/>
        </authorList>
    </citation>
    <scope>NUCLEOTIDE SEQUENCE</scope>
    <source>
        <strain evidence="1">BCA-696</strain>
    </source>
</reference>
<evidence type="ECO:0000313" key="1">
    <source>
        <dbReference type="EMBL" id="WYW18913.1"/>
    </source>
</evidence>
<proteinExistence type="predicted"/>
<sequence length="380" mass="40260">MSRRSLHNPAPDAASLRARLDRARAAAAAADTDALLIAPGSDLRYLIGQAGGSFERLTTLVIPADGVPALVLPKLEAPGYADVPADELGIEIVTWVDGDNAYELVADRLGKPGRVAVSDFTPALHVLAFRGALGDAEQTLAGPIVRELRMRKDAAEIQALRDAGAAIDRVHARVHEWLRPGRTEAEVGADITAAIVEEGHTHADFVIVGSGPNGASPHHDVSDRVIERGDVVVVDIGGPIAEGYNSDSTRTYAVGEPRDADVAETYAVLQRAQKAAVDAVRPGVTAESIDAAARDIIAEAGYGEYFIHRTGHGIGLDVHEEPYIIKGNALPLEPGMAFSVEPGIYQPGRWGARIEDIVVVTEDGVEAVNQRPHELIVLDA</sequence>
<evidence type="ECO:0000313" key="2">
    <source>
        <dbReference type="Proteomes" id="UP001456344"/>
    </source>
</evidence>
<dbReference type="EMBL" id="CP150484">
    <property type="protein sequence ID" value="WYW18913.1"/>
    <property type="molecule type" value="Genomic_DNA"/>
</dbReference>
<keyword evidence="2" id="KW-1185">Reference proteome</keyword>
<organism evidence="1 2">
    <name type="scientific">Amycolatopsis coloradensis</name>
    <dbReference type="NCBI Taxonomy" id="76021"/>
    <lineage>
        <taxon>Bacteria</taxon>
        <taxon>Bacillati</taxon>
        <taxon>Actinomycetota</taxon>
        <taxon>Actinomycetes</taxon>
        <taxon>Pseudonocardiales</taxon>
        <taxon>Pseudonocardiaceae</taxon>
        <taxon>Amycolatopsis</taxon>
    </lineage>
</organism>
<accession>A0ACD5BHN5</accession>
<name>A0ACD5BHN5_9PSEU</name>
<protein>
    <submittedName>
        <fullName evidence="1">Xaa-Pro peptidase family protein</fullName>
    </submittedName>
</protein>
<dbReference type="Proteomes" id="UP001456344">
    <property type="component" value="Chromosome"/>
</dbReference>